<evidence type="ECO:0000313" key="1">
    <source>
        <dbReference type="EMBL" id="KAF6723242.1"/>
    </source>
</evidence>
<accession>A0A834F9X4</accession>
<dbReference type="AlphaFoldDB" id="A0A834F9X4"/>
<dbReference type="EMBL" id="WKFB01000436">
    <property type="protein sequence ID" value="KAF6723242.1"/>
    <property type="molecule type" value="Genomic_DNA"/>
</dbReference>
<name>A0A834F9X4_ORYME</name>
<organism evidence="1 2">
    <name type="scientific">Oryzias melastigma</name>
    <name type="common">Marine medaka</name>
    <dbReference type="NCBI Taxonomy" id="30732"/>
    <lineage>
        <taxon>Eukaryota</taxon>
        <taxon>Metazoa</taxon>
        <taxon>Chordata</taxon>
        <taxon>Craniata</taxon>
        <taxon>Vertebrata</taxon>
        <taxon>Euteleostomi</taxon>
        <taxon>Actinopterygii</taxon>
        <taxon>Neopterygii</taxon>
        <taxon>Teleostei</taxon>
        <taxon>Neoteleostei</taxon>
        <taxon>Acanthomorphata</taxon>
        <taxon>Ovalentaria</taxon>
        <taxon>Atherinomorphae</taxon>
        <taxon>Beloniformes</taxon>
        <taxon>Adrianichthyidae</taxon>
        <taxon>Oryziinae</taxon>
        <taxon>Oryzias</taxon>
    </lineage>
</organism>
<comment type="caution">
    <text evidence="1">The sequence shown here is derived from an EMBL/GenBank/DDBJ whole genome shotgun (WGS) entry which is preliminary data.</text>
</comment>
<proteinExistence type="predicted"/>
<dbReference type="Proteomes" id="UP000646548">
    <property type="component" value="Unassembled WGS sequence"/>
</dbReference>
<sequence length="71" mass="8066">MPVERNATSVAHHRVGEKSLRLDRNKQIDFWISSRRNISHRCAGWEIPSRFFIRDAFISESGLNTLGGSGP</sequence>
<gene>
    <name evidence="1" type="ORF">FQA47_025081</name>
</gene>
<reference evidence="1" key="1">
    <citation type="journal article" name="BMC Genomics">
        <title>Long-read sequencing and de novo genome assembly of marine medaka (Oryzias melastigma).</title>
        <authorList>
            <person name="Liang P."/>
            <person name="Saqib H.S.A."/>
            <person name="Ni X."/>
            <person name="Shen Y."/>
        </authorList>
    </citation>
    <scope>NUCLEOTIDE SEQUENCE</scope>
    <source>
        <strain evidence="1">Bigg-433</strain>
    </source>
</reference>
<evidence type="ECO:0000313" key="2">
    <source>
        <dbReference type="Proteomes" id="UP000646548"/>
    </source>
</evidence>
<protein>
    <submittedName>
        <fullName evidence="1">Uncharacterized protein</fullName>
    </submittedName>
</protein>